<dbReference type="InterPro" id="IPR023606">
    <property type="entry name" value="CoA-Trfase_III_dom_1_sf"/>
</dbReference>
<dbReference type="Gene3D" id="3.40.50.10540">
    <property type="entry name" value="Crotonobetainyl-coa:carnitine coa-transferase, domain 1"/>
    <property type="match status" value="1"/>
</dbReference>
<dbReference type="GO" id="GO:0008410">
    <property type="term" value="F:CoA-transferase activity"/>
    <property type="evidence" value="ECO:0007669"/>
    <property type="project" value="TreeGrafter"/>
</dbReference>
<sequence>MSAPLSGLRVLDLSRILAGPTATQLLADLGAEVIKIERPGSGDDTRGWGPPFLQDADGRDTRESAYYLCANRGKKSVAVDIAAPEGQAIIRDLAGTADILIENFKVGGLAKYGLDHDSLKALNPRLIYCSITGFGQTGPLKHRAGYDFLIQGMGGIMSLTGSADGAPMKVGVGIADVMCGMYAVSAILAAVHARHTTGRGQYIDIALLDSQLAWLINQGAAYLMNGKVPPRRGNEHPTIVPYGTFPGADKPFILAVGNDGQFARFCAIAARPELAEDPRFARNVDRVRNRETLIPILNEITATRPAADWIAALDDQAVPCGPINDLAEALDQPQAQVRQMKITLPHPVSGSVDLIGNPIRMSETPVAYGNAPPTLGQHTAQVLTDLLGADPAQLRAWAAAGVIGTAEEDIA</sequence>
<dbReference type="AlphaFoldDB" id="A0A6L5YZ09"/>
<dbReference type="PANTHER" id="PTHR48207">
    <property type="entry name" value="SUCCINATE--HYDROXYMETHYLGLUTARATE COA-TRANSFERASE"/>
    <property type="match status" value="1"/>
</dbReference>
<gene>
    <name evidence="2" type="ORF">GE300_07440</name>
</gene>
<reference evidence="2 3" key="1">
    <citation type="submission" date="2019-10" db="EMBL/GenBank/DDBJ databases">
        <title>Cognatihalovulum marinum gen. nov. sp. nov., a new member of the family Rhodobacteraceae isolated from deep seawater of the Northwest Indian Ocean.</title>
        <authorList>
            <person name="Ruan C."/>
            <person name="Wang J."/>
            <person name="Zheng X."/>
            <person name="Song L."/>
            <person name="Zhu Y."/>
            <person name="Huang Y."/>
            <person name="Lu Z."/>
            <person name="Du W."/>
            <person name="Huang L."/>
            <person name="Dai X."/>
        </authorList>
    </citation>
    <scope>NUCLEOTIDE SEQUENCE [LARGE SCALE GENOMIC DNA]</scope>
    <source>
        <strain evidence="2 3">2CG4</strain>
    </source>
</reference>
<dbReference type="InterPro" id="IPR050483">
    <property type="entry name" value="CoA-transferase_III_domain"/>
</dbReference>
<comment type="caution">
    <text evidence="2">The sequence shown here is derived from an EMBL/GenBank/DDBJ whole genome shotgun (WGS) entry which is preliminary data.</text>
</comment>
<evidence type="ECO:0000256" key="1">
    <source>
        <dbReference type="ARBA" id="ARBA00022679"/>
    </source>
</evidence>
<dbReference type="EMBL" id="WIND01000004">
    <property type="protein sequence ID" value="MSU89448.1"/>
    <property type="molecule type" value="Genomic_DNA"/>
</dbReference>
<dbReference type="InterPro" id="IPR003673">
    <property type="entry name" value="CoA-Trfase_fam_III"/>
</dbReference>
<name>A0A6L5YZ09_9RHOB</name>
<protein>
    <submittedName>
        <fullName evidence="2">CoA transferase</fullName>
    </submittedName>
</protein>
<dbReference type="SUPFAM" id="SSF89796">
    <property type="entry name" value="CoA-transferase family III (CaiB/BaiF)"/>
    <property type="match status" value="1"/>
</dbReference>
<evidence type="ECO:0000313" key="2">
    <source>
        <dbReference type="EMBL" id="MSU89448.1"/>
    </source>
</evidence>
<dbReference type="RefSeq" id="WP_154445932.1">
    <property type="nucleotide sequence ID" value="NZ_WIND01000004.1"/>
</dbReference>
<dbReference type="Gene3D" id="3.30.1540.10">
    <property type="entry name" value="formyl-coa transferase, domain 3"/>
    <property type="match status" value="1"/>
</dbReference>
<keyword evidence="3" id="KW-1185">Reference proteome</keyword>
<evidence type="ECO:0000313" key="3">
    <source>
        <dbReference type="Proteomes" id="UP000474957"/>
    </source>
</evidence>
<dbReference type="InterPro" id="IPR044855">
    <property type="entry name" value="CoA-Trfase_III_dom3_sf"/>
</dbReference>
<organism evidence="2 3">
    <name type="scientific">Halovulum marinum</name>
    <dbReference type="NCBI Taxonomy" id="2662447"/>
    <lineage>
        <taxon>Bacteria</taxon>
        <taxon>Pseudomonadati</taxon>
        <taxon>Pseudomonadota</taxon>
        <taxon>Alphaproteobacteria</taxon>
        <taxon>Rhodobacterales</taxon>
        <taxon>Paracoccaceae</taxon>
        <taxon>Halovulum</taxon>
    </lineage>
</organism>
<keyword evidence="1 2" id="KW-0808">Transferase</keyword>
<accession>A0A6L5YZ09</accession>
<dbReference type="Pfam" id="PF02515">
    <property type="entry name" value="CoA_transf_3"/>
    <property type="match status" value="1"/>
</dbReference>
<dbReference type="Proteomes" id="UP000474957">
    <property type="component" value="Unassembled WGS sequence"/>
</dbReference>
<dbReference type="PANTHER" id="PTHR48207:SF3">
    <property type="entry name" value="SUCCINATE--HYDROXYMETHYLGLUTARATE COA-TRANSFERASE"/>
    <property type="match status" value="1"/>
</dbReference>
<proteinExistence type="predicted"/>